<dbReference type="InterPro" id="IPR052613">
    <property type="entry name" value="LicD_transferase"/>
</dbReference>
<evidence type="ECO:0000256" key="1">
    <source>
        <dbReference type="SAM" id="Phobius"/>
    </source>
</evidence>
<dbReference type="Proteomes" id="UP001626550">
    <property type="component" value="Unassembled WGS sequence"/>
</dbReference>
<organism evidence="2 3">
    <name type="scientific">Cichlidogyrus casuarinus</name>
    <dbReference type="NCBI Taxonomy" id="1844966"/>
    <lineage>
        <taxon>Eukaryota</taxon>
        <taxon>Metazoa</taxon>
        <taxon>Spiralia</taxon>
        <taxon>Lophotrochozoa</taxon>
        <taxon>Platyhelminthes</taxon>
        <taxon>Monogenea</taxon>
        <taxon>Monopisthocotylea</taxon>
        <taxon>Dactylogyridea</taxon>
        <taxon>Ancyrocephalidae</taxon>
        <taxon>Cichlidogyrus</taxon>
    </lineage>
</organism>
<keyword evidence="1" id="KW-0812">Transmembrane</keyword>
<reference evidence="2 3" key="1">
    <citation type="submission" date="2024-11" db="EMBL/GenBank/DDBJ databases">
        <title>Adaptive evolution of stress response genes in parasites aligns with host niche diversity.</title>
        <authorList>
            <person name="Hahn C."/>
            <person name="Resl P."/>
        </authorList>
    </citation>
    <scope>NUCLEOTIDE SEQUENCE [LARGE SCALE GENOMIC DNA]</scope>
    <source>
        <strain evidence="2">EGGRZ-B1_66</strain>
        <tissue evidence="2">Body</tissue>
    </source>
</reference>
<feature type="transmembrane region" description="Helical" evidence="1">
    <location>
        <begin position="12"/>
        <end position="32"/>
    </location>
</feature>
<evidence type="ECO:0000313" key="2">
    <source>
        <dbReference type="EMBL" id="KAL3312240.1"/>
    </source>
</evidence>
<name>A0ABD2PXU7_9PLAT</name>
<keyword evidence="1" id="KW-0472">Membrane</keyword>
<dbReference type="PANTHER" id="PTHR13627:SF31">
    <property type="entry name" value="RIBITOL 5-PHOSPHATE TRANSFERASE FKRP"/>
    <property type="match status" value="1"/>
</dbReference>
<comment type="caution">
    <text evidence="2">The sequence shown here is derived from an EMBL/GenBank/DDBJ whole genome shotgun (WGS) entry which is preliminary data.</text>
</comment>
<dbReference type="PANTHER" id="PTHR13627">
    <property type="entry name" value="FUKUTIN RELATED PROTEIN"/>
    <property type="match status" value="1"/>
</dbReference>
<dbReference type="AlphaFoldDB" id="A0ABD2PXU7"/>
<dbReference type="EMBL" id="JBJKFK010001786">
    <property type="protein sequence ID" value="KAL3312240.1"/>
    <property type="molecule type" value="Genomic_DNA"/>
</dbReference>
<keyword evidence="1" id="KW-1133">Transmembrane helix</keyword>
<sequence length="433" mass="50522">MSHIEKISTSLTFYKAIYGTTLLLAIFGTGLFCSKLLSMPKLDQVHMAETSTKYHWVDGVLFKSRIEEHPSPSHVSDLLHLIKSSNHTIWDLLVNQRIDEFRGDNLDKVLRTSTNKSFLLLATEIEIPEKLALVDGQPFDQFNLKFHSILQDLRMNQDMADHLFHRCFFTKISEKSPKLISALRFLRDRLREANVTYVLDAGSLIGSERLFSVIPHDYDFDFRFDWRDKEKLKALLMGLTKDNHWKLGIGCLESARVAAKNMSNYPKMLTNEMQSKLLGACQWSVDFFKTDLLPNKNLVRFPEPPQSMRYQWMFPVSYRPFMGTLFPVPNDFANYYKVFYGKVPHSWCKGFEATDEKVELPHKVSNEPFMNRLLWNYFQKLACPKIALPCEFFHNKIPFKIKFTMPDSSKTVELRIKPIRPKTYLIDQIFAFA</sequence>
<evidence type="ECO:0000313" key="3">
    <source>
        <dbReference type="Proteomes" id="UP001626550"/>
    </source>
</evidence>
<gene>
    <name evidence="2" type="ORF">Ciccas_009169</name>
</gene>
<accession>A0ABD2PXU7</accession>
<proteinExistence type="predicted"/>
<keyword evidence="3" id="KW-1185">Reference proteome</keyword>
<protein>
    <submittedName>
        <fullName evidence="2">Uncharacterized protein</fullName>
    </submittedName>
</protein>